<dbReference type="Gene3D" id="3.40.50.720">
    <property type="entry name" value="NAD(P)-binding Rossmann-like Domain"/>
    <property type="match status" value="1"/>
</dbReference>
<comment type="similarity">
    <text evidence="1 3">Belongs to the short-chain dehydrogenases/reductases (SDR) family.</text>
</comment>
<dbReference type="InterPro" id="IPR002347">
    <property type="entry name" value="SDR_fam"/>
</dbReference>
<dbReference type="CDD" id="cd05233">
    <property type="entry name" value="SDR_c"/>
    <property type="match status" value="1"/>
</dbReference>
<protein>
    <submittedName>
        <fullName evidence="4">Short-subunit dehydrogenase</fullName>
    </submittedName>
</protein>
<dbReference type="PRINTS" id="PR00081">
    <property type="entry name" value="GDHRDH"/>
</dbReference>
<dbReference type="RefSeq" id="WP_209809140.1">
    <property type="nucleotide sequence ID" value="NZ_JAGGKT010000002.1"/>
</dbReference>
<dbReference type="PANTHER" id="PTHR44196">
    <property type="entry name" value="DEHYDROGENASE/REDUCTASE SDR FAMILY MEMBER 7B"/>
    <property type="match status" value="1"/>
</dbReference>
<dbReference type="Proteomes" id="UP001519343">
    <property type="component" value="Unassembled WGS sequence"/>
</dbReference>
<reference evidence="4 5" key="1">
    <citation type="submission" date="2021-03" db="EMBL/GenBank/DDBJ databases">
        <title>Genomic Encyclopedia of Type Strains, Phase IV (KMG-IV): sequencing the most valuable type-strain genomes for metagenomic binning, comparative biology and taxonomic classification.</title>
        <authorList>
            <person name="Goeker M."/>
        </authorList>
    </citation>
    <scope>NUCLEOTIDE SEQUENCE [LARGE SCALE GENOMIC DNA]</scope>
    <source>
        <strain evidence="4 5">DSM 24738</strain>
    </source>
</reference>
<dbReference type="SUPFAM" id="SSF51735">
    <property type="entry name" value="NAD(P)-binding Rossmann-fold domains"/>
    <property type="match status" value="1"/>
</dbReference>
<sequence length="264" mass="29177">MPQIVLITGASSGIGEELAKLFARDGYRLVLVARRKNRLLDLAVQLKKEYEAEIMVLPLDLSVLDGVDQLCRWLAENGIEIDILVNNAGFGVFGLFLSTSWEEEAQMIQLNIVGLTALTKRLLPVMVKKGNGRILFVASTGSFQPGGPYLSVYYATKAYVLSFSEALSSELEGTGVSVTALCPGPTSTEFEKRAGFRQTKAFQRVLMNPGQVARLAYEGLLSGKSLIIPGLQNKLSTFGVRFLPRKWTTRMIRKLQSQRLKDEE</sequence>
<organism evidence="4 5">
    <name type="scientific">Ammoniphilus resinae</name>
    <dbReference type="NCBI Taxonomy" id="861532"/>
    <lineage>
        <taxon>Bacteria</taxon>
        <taxon>Bacillati</taxon>
        <taxon>Bacillota</taxon>
        <taxon>Bacilli</taxon>
        <taxon>Bacillales</taxon>
        <taxon>Paenibacillaceae</taxon>
        <taxon>Aneurinibacillus group</taxon>
        <taxon>Ammoniphilus</taxon>
    </lineage>
</organism>
<keyword evidence="5" id="KW-1185">Reference proteome</keyword>
<keyword evidence="2" id="KW-0560">Oxidoreductase</keyword>
<dbReference type="PRINTS" id="PR00080">
    <property type="entry name" value="SDRFAMILY"/>
</dbReference>
<evidence type="ECO:0000256" key="3">
    <source>
        <dbReference type="RuleBase" id="RU000363"/>
    </source>
</evidence>
<dbReference type="EMBL" id="JAGGKT010000002">
    <property type="protein sequence ID" value="MBP1931041.1"/>
    <property type="molecule type" value="Genomic_DNA"/>
</dbReference>
<dbReference type="InterPro" id="IPR036291">
    <property type="entry name" value="NAD(P)-bd_dom_sf"/>
</dbReference>
<dbReference type="PANTHER" id="PTHR44196:SF2">
    <property type="entry name" value="SHORT-CHAIN DEHYDROGENASE-RELATED"/>
    <property type="match status" value="1"/>
</dbReference>
<accession>A0ABS4GLB6</accession>
<proteinExistence type="inferred from homology"/>
<name>A0ABS4GLB6_9BACL</name>
<dbReference type="PIRSF" id="PIRSF000126">
    <property type="entry name" value="11-beta-HSD1"/>
    <property type="match status" value="1"/>
</dbReference>
<comment type="caution">
    <text evidence="4">The sequence shown here is derived from an EMBL/GenBank/DDBJ whole genome shotgun (WGS) entry which is preliminary data.</text>
</comment>
<evidence type="ECO:0000256" key="1">
    <source>
        <dbReference type="ARBA" id="ARBA00006484"/>
    </source>
</evidence>
<dbReference type="Pfam" id="PF00106">
    <property type="entry name" value="adh_short"/>
    <property type="match status" value="1"/>
</dbReference>
<evidence type="ECO:0000256" key="2">
    <source>
        <dbReference type="ARBA" id="ARBA00023002"/>
    </source>
</evidence>
<gene>
    <name evidence="4" type="ORF">J2Z37_001038</name>
</gene>
<evidence type="ECO:0000313" key="4">
    <source>
        <dbReference type="EMBL" id="MBP1931041.1"/>
    </source>
</evidence>
<evidence type="ECO:0000313" key="5">
    <source>
        <dbReference type="Proteomes" id="UP001519343"/>
    </source>
</evidence>